<dbReference type="AlphaFoldDB" id="T1AWG2"/>
<dbReference type="PANTHER" id="PTHR48207:SF4">
    <property type="entry name" value="BLL6097 PROTEIN"/>
    <property type="match status" value="1"/>
</dbReference>
<proteinExistence type="predicted"/>
<evidence type="ECO:0000313" key="2">
    <source>
        <dbReference type="EMBL" id="EQD64971.1"/>
    </source>
</evidence>
<dbReference type="Gene3D" id="3.40.50.10540">
    <property type="entry name" value="Crotonobetainyl-coa:carnitine coa-transferase, domain 1"/>
    <property type="match status" value="1"/>
</dbReference>
<protein>
    <submittedName>
        <fullName evidence="2">CoA transferase</fullName>
    </submittedName>
</protein>
<evidence type="ECO:0000256" key="1">
    <source>
        <dbReference type="ARBA" id="ARBA00022679"/>
    </source>
</evidence>
<dbReference type="GO" id="GO:0008410">
    <property type="term" value="F:CoA-transferase activity"/>
    <property type="evidence" value="ECO:0007669"/>
    <property type="project" value="TreeGrafter"/>
</dbReference>
<reference evidence="2" key="1">
    <citation type="submission" date="2013-08" db="EMBL/GenBank/DDBJ databases">
        <authorList>
            <person name="Mendez C."/>
            <person name="Richter M."/>
            <person name="Ferrer M."/>
            <person name="Sanchez J."/>
        </authorList>
    </citation>
    <scope>NUCLEOTIDE SEQUENCE</scope>
</reference>
<dbReference type="InterPro" id="IPR044855">
    <property type="entry name" value="CoA-Trfase_III_dom3_sf"/>
</dbReference>
<dbReference type="EMBL" id="AUZZ01001269">
    <property type="protein sequence ID" value="EQD64971.1"/>
    <property type="molecule type" value="Genomic_DNA"/>
</dbReference>
<comment type="caution">
    <text evidence="2">The sequence shown here is derived from an EMBL/GenBank/DDBJ whole genome shotgun (WGS) entry which is preliminary data.</text>
</comment>
<sequence>FTDPAYDDRDFRLAHRGPVDAAIAAFCAPRSRDELERVARAHDVAISRVLDIADIARDPHYLARGMLLEWDDPSVGPVKGAGIAPKFSATPGGVWRGAPWLGQDNPGVLGGLLGYSEERIARLAADGVIGAYPPHAPPPSSRAFFPKGGP</sequence>
<dbReference type="Pfam" id="PF02515">
    <property type="entry name" value="CoA_transf_3"/>
    <property type="match status" value="1"/>
</dbReference>
<dbReference type="PANTHER" id="PTHR48207">
    <property type="entry name" value="SUCCINATE--HYDROXYMETHYLGLUTARATE COA-TRANSFERASE"/>
    <property type="match status" value="1"/>
</dbReference>
<dbReference type="Gene3D" id="3.30.1540.10">
    <property type="entry name" value="formyl-coa transferase, domain 3"/>
    <property type="match status" value="1"/>
</dbReference>
<dbReference type="SUPFAM" id="SSF89796">
    <property type="entry name" value="CoA-transferase family III (CaiB/BaiF)"/>
    <property type="match status" value="1"/>
</dbReference>
<dbReference type="InterPro" id="IPR050483">
    <property type="entry name" value="CoA-transferase_III_domain"/>
</dbReference>
<name>T1AWG2_9ZZZZ</name>
<organism evidence="2">
    <name type="scientific">mine drainage metagenome</name>
    <dbReference type="NCBI Taxonomy" id="410659"/>
    <lineage>
        <taxon>unclassified sequences</taxon>
        <taxon>metagenomes</taxon>
        <taxon>ecological metagenomes</taxon>
    </lineage>
</organism>
<dbReference type="InterPro" id="IPR023606">
    <property type="entry name" value="CoA-Trfase_III_dom_1_sf"/>
</dbReference>
<accession>T1AWG2</accession>
<dbReference type="InterPro" id="IPR003673">
    <property type="entry name" value="CoA-Trfase_fam_III"/>
</dbReference>
<gene>
    <name evidence="2" type="ORF">B2A_01769</name>
</gene>
<reference evidence="2" key="2">
    <citation type="journal article" date="2014" name="ISME J.">
        <title>Microbial stratification in low pH oxic and suboxic macroscopic growths along an acid mine drainage.</title>
        <authorList>
            <person name="Mendez-Garcia C."/>
            <person name="Mesa V."/>
            <person name="Sprenger R.R."/>
            <person name="Richter M."/>
            <person name="Diez M.S."/>
            <person name="Solano J."/>
            <person name="Bargiela R."/>
            <person name="Golyshina O.V."/>
            <person name="Manteca A."/>
            <person name="Ramos J.L."/>
            <person name="Gallego J.R."/>
            <person name="Llorente I."/>
            <person name="Martins Dos Santos V.A."/>
            <person name="Jensen O.N."/>
            <person name="Pelaez A.I."/>
            <person name="Sanchez J."/>
            <person name="Ferrer M."/>
        </authorList>
    </citation>
    <scope>NUCLEOTIDE SEQUENCE</scope>
</reference>
<feature type="non-terminal residue" evidence="2">
    <location>
        <position position="1"/>
    </location>
</feature>
<keyword evidence="1 2" id="KW-0808">Transferase</keyword>